<proteinExistence type="predicted"/>
<keyword evidence="3" id="KW-1185">Reference proteome</keyword>
<evidence type="ECO:0000313" key="2">
    <source>
        <dbReference type="EMBL" id="TVY32447.1"/>
    </source>
</evidence>
<organism evidence="2 3">
    <name type="scientific">Lachnellula subtilissima</name>
    <dbReference type="NCBI Taxonomy" id="602034"/>
    <lineage>
        <taxon>Eukaryota</taxon>
        <taxon>Fungi</taxon>
        <taxon>Dikarya</taxon>
        <taxon>Ascomycota</taxon>
        <taxon>Pezizomycotina</taxon>
        <taxon>Leotiomycetes</taxon>
        <taxon>Helotiales</taxon>
        <taxon>Lachnaceae</taxon>
        <taxon>Lachnellula</taxon>
    </lineage>
</organism>
<gene>
    <name evidence="2" type="primary">het-6_20</name>
    <name evidence="2" type="ORF">LSUB1_G008987</name>
</gene>
<reference evidence="2 3" key="1">
    <citation type="submission" date="2018-05" db="EMBL/GenBank/DDBJ databases">
        <title>Genome sequencing and assembly of the regulated plant pathogen Lachnellula willkommii and related sister species for the development of diagnostic species identification markers.</title>
        <authorList>
            <person name="Giroux E."/>
            <person name="Bilodeau G."/>
        </authorList>
    </citation>
    <scope>NUCLEOTIDE SEQUENCE [LARGE SCALE GENOMIC DNA]</scope>
    <source>
        <strain evidence="2 3">CBS 197.66</strain>
    </source>
</reference>
<dbReference type="EMBL" id="QGMJ01001034">
    <property type="protein sequence ID" value="TVY32447.1"/>
    <property type="molecule type" value="Genomic_DNA"/>
</dbReference>
<feature type="domain" description="Heterokaryon incompatibility" evidence="1">
    <location>
        <begin position="58"/>
        <end position="199"/>
    </location>
</feature>
<dbReference type="PANTHER" id="PTHR24148:SF73">
    <property type="entry name" value="HET DOMAIN PROTEIN (AFU_ORTHOLOGUE AFUA_8G01020)"/>
    <property type="match status" value="1"/>
</dbReference>
<evidence type="ECO:0000259" key="1">
    <source>
        <dbReference type="Pfam" id="PF06985"/>
    </source>
</evidence>
<comment type="caution">
    <text evidence="2">The sequence shown here is derived from an EMBL/GenBank/DDBJ whole genome shotgun (WGS) entry which is preliminary data.</text>
</comment>
<dbReference type="AlphaFoldDB" id="A0A8H8RFK3"/>
<accession>A0A8H8RFK3</accession>
<dbReference type="OrthoDB" id="2157530at2759"/>
<dbReference type="Pfam" id="PF06985">
    <property type="entry name" value="HET"/>
    <property type="match status" value="1"/>
</dbReference>
<protein>
    <submittedName>
        <fullName evidence="2">Heterokaryon incompatibility protein 6,OR allele</fullName>
    </submittedName>
</protein>
<dbReference type="Proteomes" id="UP000462212">
    <property type="component" value="Unassembled WGS sequence"/>
</dbReference>
<name>A0A8H8RFK3_9HELO</name>
<dbReference type="InterPro" id="IPR010730">
    <property type="entry name" value="HET"/>
</dbReference>
<sequence length="558" mass="63854">MALARTREAEQIQDNQPFEYSPVGTHDIRLLELLPSLDFDSEIHCGIWHSSLEMHPQYEALSYVWGDSNYTTSVQAGGRPHQVTTNLELALRYLRLHENPRLLWVDAICINQYDIIEKNDQVAQMRRIYLGAEKVVVWLGEEENAGVALKFCSLIQNGISITRFQKEVERNELTIDEAWSCCNSIFGRPWWTRTWVLQEVIHTRPATVYLGNIQLDLDDLCAKYSDYLLHKHMHSSTERDNKIKTDIYSGVFRIEAMIDIVEIIGWRREQLMTSAEHNDPTISMLSALHMSRFQQCQDPRDKIYGLCGLISDVNLTIDYSLSKSELYSATMKEMLFRYPESLLLVESPDREIGSEELPSWVADWSTSRSLVPAIMSFWANDAFCCSGDSERDINKYSLKPRFQIANSTLVMRAIQVGTITRTSFVKVIFGIGKEHQDTMKVFAYDKSQGETQSISDQNPLHKPMSSTMTMSNSSWGPHWADKGDIIVVSNLCWAPLVLRRGHDSFLFVGGCWLVDSELQGSQSRELSDVEALSKDPGFSPIMHGSAWDENRLQEFHIK</sequence>
<dbReference type="PANTHER" id="PTHR24148">
    <property type="entry name" value="ANKYRIN REPEAT DOMAIN-CONTAINING PROTEIN 39 HOMOLOG-RELATED"/>
    <property type="match status" value="1"/>
</dbReference>
<dbReference type="InterPro" id="IPR052895">
    <property type="entry name" value="HetReg/Transcr_Mod"/>
</dbReference>
<evidence type="ECO:0000313" key="3">
    <source>
        <dbReference type="Proteomes" id="UP000462212"/>
    </source>
</evidence>